<feature type="compositionally biased region" description="Polar residues" evidence="1">
    <location>
        <begin position="294"/>
        <end position="309"/>
    </location>
</feature>
<comment type="caution">
    <text evidence="3">The sequence shown here is derived from an EMBL/GenBank/DDBJ whole genome shotgun (WGS) entry which is preliminary data.</text>
</comment>
<keyword evidence="2" id="KW-1133">Transmembrane helix</keyword>
<dbReference type="AlphaFoldDB" id="A0A9P7YI51"/>
<gene>
    <name evidence="3" type="ORF">BJ875DRAFT_42615</name>
</gene>
<evidence type="ECO:0000256" key="2">
    <source>
        <dbReference type="SAM" id="Phobius"/>
    </source>
</evidence>
<reference evidence="3" key="1">
    <citation type="journal article" date="2021" name="IMA Fungus">
        <title>Genomic characterization of three marine fungi, including Emericellopsis atlantica sp. nov. with signatures of a generalist lifestyle and marine biomass degradation.</title>
        <authorList>
            <person name="Hagestad O.C."/>
            <person name="Hou L."/>
            <person name="Andersen J.H."/>
            <person name="Hansen E.H."/>
            <person name="Altermark B."/>
            <person name="Li C."/>
            <person name="Kuhnert E."/>
            <person name="Cox R.J."/>
            <person name="Crous P.W."/>
            <person name="Spatafora J.W."/>
            <person name="Lail K."/>
            <person name="Amirebrahimi M."/>
            <person name="Lipzen A."/>
            <person name="Pangilinan J."/>
            <person name="Andreopoulos W."/>
            <person name="Hayes R.D."/>
            <person name="Ng V."/>
            <person name="Grigoriev I.V."/>
            <person name="Jackson S.A."/>
            <person name="Sutton T.D.S."/>
            <person name="Dobson A.D.W."/>
            <person name="Rama T."/>
        </authorList>
    </citation>
    <scope>NUCLEOTIDE SEQUENCE</scope>
    <source>
        <strain evidence="3">TRa018bII</strain>
    </source>
</reference>
<accession>A0A9P7YI51</accession>
<proteinExistence type="predicted"/>
<name>A0A9P7YI51_9HELO</name>
<feature type="transmembrane region" description="Helical" evidence="2">
    <location>
        <begin position="200"/>
        <end position="223"/>
    </location>
</feature>
<protein>
    <submittedName>
        <fullName evidence="3">Uncharacterized protein</fullName>
    </submittedName>
</protein>
<evidence type="ECO:0000313" key="4">
    <source>
        <dbReference type="Proteomes" id="UP000824998"/>
    </source>
</evidence>
<dbReference type="EMBL" id="MU251497">
    <property type="protein sequence ID" value="KAG9233510.1"/>
    <property type="molecule type" value="Genomic_DNA"/>
</dbReference>
<evidence type="ECO:0000313" key="3">
    <source>
        <dbReference type="EMBL" id="KAG9233510.1"/>
    </source>
</evidence>
<keyword evidence="2" id="KW-0812">Transmembrane</keyword>
<evidence type="ECO:0000256" key="1">
    <source>
        <dbReference type="SAM" id="MobiDB-lite"/>
    </source>
</evidence>
<dbReference type="Proteomes" id="UP000824998">
    <property type="component" value="Unassembled WGS sequence"/>
</dbReference>
<dbReference type="OrthoDB" id="4499262at2759"/>
<feature type="compositionally biased region" description="Polar residues" evidence="1">
    <location>
        <begin position="340"/>
        <end position="350"/>
    </location>
</feature>
<keyword evidence="2" id="KW-0472">Membrane</keyword>
<feature type="region of interest" description="Disordered" evidence="1">
    <location>
        <begin position="232"/>
        <end position="357"/>
    </location>
</feature>
<organism evidence="3 4">
    <name type="scientific">Amylocarpus encephaloides</name>
    <dbReference type="NCBI Taxonomy" id="45428"/>
    <lineage>
        <taxon>Eukaryota</taxon>
        <taxon>Fungi</taxon>
        <taxon>Dikarya</taxon>
        <taxon>Ascomycota</taxon>
        <taxon>Pezizomycotina</taxon>
        <taxon>Leotiomycetes</taxon>
        <taxon>Helotiales</taxon>
        <taxon>Helotiales incertae sedis</taxon>
        <taxon>Amylocarpus</taxon>
    </lineage>
</organism>
<keyword evidence="4" id="KW-1185">Reference proteome</keyword>
<sequence>MPNDRANRCIQGPRVSINGLEVNSTSCCLNSQNCIIDDSGSFAVQCCALGSNCNNPCPTTAYVCPTTITVGSTSSVSQACCSRSCPVSSYKCENSLGGNCCGYGSSCVADGKCISTAVPATNQPVSVIPSGCITNQFACPSSQGGGCCDNGLACTVLSNTNYCAFATGTNVLTRTGLGGILATIASSSSSSKGLSTGAKAGIGAGVSVGALIVIALLYFFCVIHRRNARAQTQHQEESHPATSQVDGSAVAGSEAPNGSKAGSKRPPAERQISQPSDYFGPTAKPGPYTDRASYAQNVNAATSPGQQNRGVPAVPQSPGDIASPVEIDSRNPSDVHPTPLTDQYTTQVTPQHRFEMP</sequence>